<keyword evidence="2 4" id="KW-0067">ATP-binding</keyword>
<accession>A0ABY7VQV2</accession>
<dbReference type="Gene3D" id="3.40.50.300">
    <property type="entry name" value="P-loop containing nucleotide triphosphate hydrolases"/>
    <property type="match status" value="2"/>
</dbReference>
<dbReference type="InterPro" id="IPR027417">
    <property type="entry name" value="P-loop_NTPase"/>
</dbReference>
<organism evidence="4 5">
    <name type="scientific">Lentisphaera profundi</name>
    <dbReference type="NCBI Taxonomy" id="1658616"/>
    <lineage>
        <taxon>Bacteria</taxon>
        <taxon>Pseudomonadati</taxon>
        <taxon>Lentisphaerota</taxon>
        <taxon>Lentisphaeria</taxon>
        <taxon>Lentisphaerales</taxon>
        <taxon>Lentisphaeraceae</taxon>
        <taxon>Lentisphaera</taxon>
    </lineage>
</organism>
<dbReference type="InterPro" id="IPR017871">
    <property type="entry name" value="ABC_transporter-like_CS"/>
</dbReference>
<feature type="domain" description="ABC transporter" evidence="3">
    <location>
        <begin position="311"/>
        <end position="534"/>
    </location>
</feature>
<evidence type="ECO:0000256" key="2">
    <source>
        <dbReference type="ARBA" id="ARBA00022840"/>
    </source>
</evidence>
<keyword evidence="5" id="KW-1185">Reference proteome</keyword>
<dbReference type="Proteomes" id="UP001214250">
    <property type="component" value="Chromosome 1"/>
</dbReference>
<evidence type="ECO:0000313" key="5">
    <source>
        <dbReference type="Proteomes" id="UP001214250"/>
    </source>
</evidence>
<dbReference type="Pfam" id="PF00005">
    <property type="entry name" value="ABC_tran"/>
    <property type="match status" value="2"/>
</dbReference>
<dbReference type="InterPro" id="IPR051309">
    <property type="entry name" value="ABCF_ATPase"/>
</dbReference>
<feature type="domain" description="ABC transporter" evidence="3">
    <location>
        <begin position="2"/>
        <end position="274"/>
    </location>
</feature>
<evidence type="ECO:0000259" key="3">
    <source>
        <dbReference type="PROSITE" id="PS50893"/>
    </source>
</evidence>
<protein>
    <submittedName>
        <fullName evidence="4">ATP-binding cassette domain-containing protein</fullName>
    </submittedName>
</protein>
<dbReference type="PROSITE" id="PS00211">
    <property type="entry name" value="ABC_TRANSPORTER_1"/>
    <property type="match status" value="1"/>
</dbReference>
<dbReference type="RefSeq" id="WP_274150458.1">
    <property type="nucleotide sequence ID" value="NZ_CP117811.1"/>
</dbReference>
<dbReference type="InterPro" id="IPR003593">
    <property type="entry name" value="AAA+_ATPase"/>
</dbReference>
<dbReference type="GO" id="GO:0005524">
    <property type="term" value="F:ATP binding"/>
    <property type="evidence" value="ECO:0007669"/>
    <property type="project" value="UniProtKB-KW"/>
</dbReference>
<dbReference type="CDD" id="cd03221">
    <property type="entry name" value="ABCF_EF-3"/>
    <property type="match status" value="2"/>
</dbReference>
<dbReference type="PANTHER" id="PTHR42855:SF2">
    <property type="entry name" value="DRUG RESISTANCE ABC TRANSPORTER,ATP-BINDING PROTEIN"/>
    <property type="match status" value="1"/>
</dbReference>
<proteinExistence type="predicted"/>
<sequence>MIAVSNLSIRFGKRTLFEEVSVKFSPGCRYGLIGANGVGKSTFMKILAGELESSTGQVSIDQGCRMSFLRQDHYKFDDYKVIDTVCTGNDAVWQLHLKRNELYDLSDSGEISDEDADYLYGDLEAQYGESGGYTMEGDASKLLSGLGIPAEEHHRKMNEISGGLKLRVLLAQALFGNPDILLLDEPTNHLDMDTIEWLENFLRRHEGTVIVISHDRHFLNSVCTNIADLDYQAMRLFTGNYDDFMIANQIQLERKQRDNDKKEKRADELKTFISRFGANASKAKQATARQKELDTLQIEKFKPSSRVAPYIRFESKTKMGAKVIHAEKICKSYDKPLFKDLSLHMNNDEKIAIIGTNGVGKTTLLKTLLGKTKPDSGTIEIGQTIELCYFPQDSQEVLDEDMKAIDWLGKFAPEEGITETELRAAMGRMLFKGEDSQKPISVLSGGERARLIVSSMLLEGGNFIVLDEPTNHLDLEAIESLNYALTVISDPVVFVSHDREFVSSLATRIIELHGDGTFTDYPGNFEEYEAWKNSQKK</sequence>
<dbReference type="Pfam" id="PF12848">
    <property type="entry name" value="ABC_tran_Xtn"/>
    <property type="match status" value="1"/>
</dbReference>
<keyword evidence="1" id="KW-0547">Nucleotide-binding</keyword>
<reference evidence="4 5" key="1">
    <citation type="submission" date="2023-02" db="EMBL/GenBank/DDBJ databases">
        <title>Genome sequence of Lentisphaera profundi SAORIC-696.</title>
        <authorList>
            <person name="Kim e."/>
            <person name="Cho J.-C."/>
            <person name="Choi A."/>
            <person name="Kang I."/>
        </authorList>
    </citation>
    <scope>NUCLEOTIDE SEQUENCE [LARGE SCALE GENOMIC DNA]</scope>
    <source>
        <strain evidence="4 5">SAORIC-696</strain>
    </source>
</reference>
<name>A0ABY7VQV2_9BACT</name>
<evidence type="ECO:0000313" key="4">
    <source>
        <dbReference type="EMBL" id="WDE96392.1"/>
    </source>
</evidence>
<gene>
    <name evidence="4" type="ORF">PQO03_00220</name>
</gene>
<dbReference type="PROSITE" id="PS50893">
    <property type="entry name" value="ABC_TRANSPORTER_2"/>
    <property type="match status" value="2"/>
</dbReference>
<dbReference type="EMBL" id="CP117811">
    <property type="protein sequence ID" value="WDE96392.1"/>
    <property type="molecule type" value="Genomic_DNA"/>
</dbReference>
<dbReference type="PANTHER" id="PTHR42855">
    <property type="entry name" value="ABC TRANSPORTER ATP-BINDING SUBUNIT"/>
    <property type="match status" value="1"/>
</dbReference>
<dbReference type="SUPFAM" id="SSF52540">
    <property type="entry name" value="P-loop containing nucleoside triphosphate hydrolases"/>
    <property type="match status" value="2"/>
</dbReference>
<dbReference type="InterPro" id="IPR032781">
    <property type="entry name" value="ABC_tran_Xtn"/>
</dbReference>
<evidence type="ECO:0000256" key="1">
    <source>
        <dbReference type="ARBA" id="ARBA00022741"/>
    </source>
</evidence>
<dbReference type="InterPro" id="IPR003439">
    <property type="entry name" value="ABC_transporter-like_ATP-bd"/>
</dbReference>
<dbReference type="SMART" id="SM00382">
    <property type="entry name" value="AAA"/>
    <property type="match status" value="2"/>
</dbReference>